<evidence type="ECO:0000313" key="2">
    <source>
        <dbReference type="Proteomes" id="UP001597419"/>
    </source>
</evidence>
<name>A0ABW5GLW8_9PSEU</name>
<evidence type="ECO:0000313" key="1">
    <source>
        <dbReference type="EMBL" id="MFD2461764.1"/>
    </source>
</evidence>
<dbReference type="EMBL" id="JBHUKU010000014">
    <property type="protein sequence ID" value="MFD2461764.1"/>
    <property type="molecule type" value="Genomic_DNA"/>
</dbReference>
<dbReference type="RefSeq" id="WP_345390596.1">
    <property type="nucleotide sequence ID" value="NZ_BAABHG010000004.1"/>
</dbReference>
<accession>A0ABW5GLW8</accession>
<comment type="caution">
    <text evidence="1">The sequence shown here is derived from an EMBL/GenBank/DDBJ whole genome shotgun (WGS) entry which is preliminary data.</text>
</comment>
<sequence length="412" mass="44248">MEQPHWIGDEDDRDAAPPPVTYPEAVQILQDLVRARRDVRLDWYGGRGPRGDARLVFLATAGIPEHRVRFGSPRQLPALTRVLGSARPLPAHQGLWHARERTITARIVGDYDELVVALARIMMPKAPAPDSPPGRDVRGRLASSGAFLTSETAAGPKPGRRTMRLVPAGDELTTLYPRRFRTAPALALALTGFTATDAAAAQETLVGYGSSYLHEVVRASGVSLRLWEAGHPADRGFPGSGAGKIAFPRERYDATAVALYADAGSSCRDPLEKYLKYYRILECYLPGTGGARPLSEVDQLRALAELVVTPARLAGFLRGGGLLASLSDGSLVRDVPVLRADHGAQPVPGLDYRPGMAKRVHRIRGRIVPAGKGGRAGAIRPGGGEERGLGADLALIRFFAESAIGHWATPLR</sequence>
<gene>
    <name evidence="1" type="ORF">ACFSYJ_24365</name>
</gene>
<proteinExistence type="predicted"/>
<reference evidence="2" key="1">
    <citation type="journal article" date="2019" name="Int. J. Syst. Evol. Microbiol.">
        <title>The Global Catalogue of Microorganisms (GCM) 10K type strain sequencing project: providing services to taxonomists for standard genome sequencing and annotation.</title>
        <authorList>
            <consortium name="The Broad Institute Genomics Platform"/>
            <consortium name="The Broad Institute Genome Sequencing Center for Infectious Disease"/>
            <person name="Wu L."/>
            <person name="Ma J."/>
        </authorList>
    </citation>
    <scope>NUCLEOTIDE SEQUENCE [LARGE SCALE GENOMIC DNA]</scope>
    <source>
        <strain evidence="2">CGMCC 4.7643</strain>
    </source>
</reference>
<organism evidence="1 2">
    <name type="scientific">Amycolatopsis samaneae</name>
    <dbReference type="NCBI Taxonomy" id="664691"/>
    <lineage>
        <taxon>Bacteria</taxon>
        <taxon>Bacillati</taxon>
        <taxon>Actinomycetota</taxon>
        <taxon>Actinomycetes</taxon>
        <taxon>Pseudonocardiales</taxon>
        <taxon>Pseudonocardiaceae</taxon>
        <taxon>Amycolatopsis</taxon>
    </lineage>
</organism>
<protein>
    <submittedName>
        <fullName evidence="1">Uncharacterized protein</fullName>
    </submittedName>
</protein>
<keyword evidence="2" id="KW-1185">Reference proteome</keyword>
<dbReference type="Proteomes" id="UP001597419">
    <property type="component" value="Unassembled WGS sequence"/>
</dbReference>